<accession>A0A1I2B9B4</accession>
<feature type="transmembrane region" description="Helical" evidence="8">
    <location>
        <begin position="142"/>
        <end position="162"/>
    </location>
</feature>
<keyword evidence="5 8" id="KW-0812">Transmembrane</keyword>
<protein>
    <recommendedName>
        <fullName evidence="8">Probable membrane transporter protein</fullName>
    </recommendedName>
</protein>
<dbReference type="GO" id="GO:0005886">
    <property type="term" value="C:plasma membrane"/>
    <property type="evidence" value="ECO:0007669"/>
    <property type="project" value="UniProtKB-SubCell"/>
</dbReference>
<evidence type="ECO:0000256" key="2">
    <source>
        <dbReference type="ARBA" id="ARBA00009142"/>
    </source>
</evidence>
<evidence type="ECO:0000256" key="7">
    <source>
        <dbReference type="ARBA" id="ARBA00023136"/>
    </source>
</evidence>
<reference evidence="9 10" key="1">
    <citation type="submission" date="2016-10" db="EMBL/GenBank/DDBJ databases">
        <authorList>
            <person name="de Groot N.N."/>
        </authorList>
    </citation>
    <scope>NUCLEOTIDE SEQUENCE [LARGE SCALE GENOMIC DNA]</scope>
    <source>
        <strain evidence="9 10">DSM 23995</strain>
    </source>
</reference>
<keyword evidence="10" id="KW-1185">Reference proteome</keyword>
<evidence type="ECO:0000313" key="10">
    <source>
        <dbReference type="Proteomes" id="UP000199516"/>
    </source>
</evidence>
<dbReference type="Proteomes" id="UP000199516">
    <property type="component" value="Unassembled WGS sequence"/>
</dbReference>
<gene>
    <name evidence="9" type="ORF">SAMN05192532_102156</name>
</gene>
<feature type="transmembrane region" description="Helical" evidence="8">
    <location>
        <begin position="182"/>
        <end position="201"/>
    </location>
</feature>
<feature type="transmembrane region" description="Helical" evidence="8">
    <location>
        <begin position="56"/>
        <end position="74"/>
    </location>
</feature>
<feature type="transmembrane region" description="Helical" evidence="8">
    <location>
        <begin position="213"/>
        <end position="232"/>
    </location>
</feature>
<evidence type="ECO:0000256" key="3">
    <source>
        <dbReference type="ARBA" id="ARBA00022448"/>
    </source>
</evidence>
<dbReference type="InterPro" id="IPR052017">
    <property type="entry name" value="TSUP"/>
</dbReference>
<dbReference type="EMBL" id="FONT01000002">
    <property type="protein sequence ID" value="SFE52567.1"/>
    <property type="molecule type" value="Genomic_DNA"/>
</dbReference>
<comment type="similarity">
    <text evidence="2 8">Belongs to the 4-toluene sulfonate uptake permease (TSUP) (TC 2.A.102) family.</text>
</comment>
<dbReference type="PANTHER" id="PTHR30269">
    <property type="entry name" value="TRANSMEMBRANE PROTEIN YFCA"/>
    <property type="match status" value="1"/>
</dbReference>
<keyword evidence="3" id="KW-0813">Transport</keyword>
<keyword evidence="4 8" id="KW-1003">Cell membrane</keyword>
<evidence type="ECO:0000256" key="8">
    <source>
        <dbReference type="RuleBase" id="RU363041"/>
    </source>
</evidence>
<feature type="transmembrane region" description="Helical" evidence="8">
    <location>
        <begin position="244"/>
        <end position="262"/>
    </location>
</feature>
<evidence type="ECO:0000256" key="6">
    <source>
        <dbReference type="ARBA" id="ARBA00022989"/>
    </source>
</evidence>
<feature type="transmembrane region" description="Helical" evidence="8">
    <location>
        <begin position="7"/>
        <end position="25"/>
    </location>
</feature>
<dbReference type="Pfam" id="PF01925">
    <property type="entry name" value="TauE"/>
    <property type="match status" value="1"/>
</dbReference>
<dbReference type="InterPro" id="IPR002781">
    <property type="entry name" value="TM_pro_TauE-like"/>
</dbReference>
<feature type="transmembrane region" description="Helical" evidence="8">
    <location>
        <begin position="94"/>
        <end position="121"/>
    </location>
</feature>
<dbReference type="STRING" id="930128.SAMN05192532_102156"/>
<keyword evidence="6 8" id="KW-1133">Transmembrane helix</keyword>
<sequence length="264" mass="28337">MGGESFNIAGGMILEILLLLTGALLTGVIKGSVGLGSGILPVTVLSIFLPPDQVVVLLYPVMLTTTLFSLVPNWKKWNTTMLKILLPSSILGSWLGVLLLVAITNNVLRITVGALALLFVINEYFKTRKSNSENEKSKKKGWVFYAVAIIIGFCGGVMSSLIHSGGLIFSMFLLRLNLSNKSFVATLVALMAVNDLVKGLFYGQAQLIDLSSIALLIGIVILGIIGVAGGNWIQKFISVKHFRLIILTVLTISGSSLFFSGMSF</sequence>
<proteinExistence type="inferred from homology"/>
<evidence type="ECO:0000256" key="5">
    <source>
        <dbReference type="ARBA" id="ARBA00022692"/>
    </source>
</evidence>
<evidence type="ECO:0000256" key="4">
    <source>
        <dbReference type="ARBA" id="ARBA00022475"/>
    </source>
</evidence>
<dbReference type="AlphaFoldDB" id="A0A1I2B9B4"/>
<evidence type="ECO:0000256" key="1">
    <source>
        <dbReference type="ARBA" id="ARBA00004651"/>
    </source>
</evidence>
<organism evidence="9 10">
    <name type="scientific">Alteribacillus iranensis</name>
    <dbReference type="NCBI Taxonomy" id="930128"/>
    <lineage>
        <taxon>Bacteria</taxon>
        <taxon>Bacillati</taxon>
        <taxon>Bacillota</taxon>
        <taxon>Bacilli</taxon>
        <taxon>Bacillales</taxon>
        <taxon>Bacillaceae</taxon>
        <taxon>Alteribacillus</taxon>
    </lineage>
</organism>
<dbReference type="PANTHER" id="PTHR30269:SF37">
    <property type="entry name" value="MEMBRANE TRANSPORTER PROTEIN"/>
    <property type="match status" value="1"/>
</dbReference>
<comment type="subcellular location">
    <subcellularLocation>
        <location evidence="1 8">Cell membrane</location>
        <topology evidence="1 8">Multi-pass membrane protein</topology>
    </subcellularLocation>
</comment>
<keyword evidence="7 8" id="KW-0472">Membrane</keyword>
<evidence type="ECO:0000313" key="9">
    <source>
        <dbReference type="EMBL" id="SFE52567.1"/>
    </source>
</evidence>
<name>A0A1I2B9B4_9BACI</name>